<feature type="transmembrane region" description="Helical" evidence="2">
    <location>
        <begin position="77"/>
        <end position="98"/>
    </location>
</feature>
<name>A0A941EHH8_9ACTN</name>
<dbReference type="InterPro" id="IPR010916">
    <property type="entry name" value="TonB_box_CS"/>
</dbReference>
<dbReference type="AlphaFoldDB" id="A0A941EHH8"/>
<sequence>MNTGLRTWFDKAGPLAQSLTILAAVIALLALAALLWRAGRALRGKKAADTLTVVAAAMASSVAATGMWHFFSRTMHLPTWIQAVLFAFMEISVLASALRARANVARDGQAGADGLAVWVLTCASGLMSASEANSVQEALVRLGAPLVAAWLWERSMVPERRAQKVKQGTAESAVRWLFSVKRIAVRLGLATALGADLETEDANRRIDRFVRADNRAQRAGFLTRRHAGRRRDRAHARLMEQARMQADPRALYSHLGRQAILDVLARLGGDDAVIDRERARQMQHILADAASGEPAPAAPTAAPGAPGASAATVR</sequence>
<evidence type="ECO:0000256" key="2">
    <source>
        <dbReference type="SAM" id="Phobius"/>
    </source>
</evidence>
<dbReference type="PROSITE" id="PS00430">
    <property type="entry name" value="TONB_DEPENDENT_REC_1"/>
    <property type="match status" value="1"/>
</dbReference>
<keyword evidence="4" id="KW-1185">Reference proteome</keyword>
<evidence type="ECO:0000313" key="4">
    <source>
        <dbReference type="Proteomes" id="UP000676325"/>
    </source>
</evidence>
<evidence type="ECO:0000256" key="1">
    <source>
        <dbReference type="SAM" id="MobiDB-lite"/>
    </source>
</evidence>
<accession>A0A941EHH8</accession>
<proteinExistence type="predicted"/>
<reference evidence="3" key="1">
    <citation type="submission" date="2021-04" db="EMBL/GenBank/DDBJ databases">
        <title>Genome based classification of Actinospica acidithermotolerans sp. nov., an actinobacterium isolated from an Indonesian hot spring.</title>
        <authorList>
            <person name="Kusuma A.B."/>
            <person name="Putra K.E."/>
            <person name="Nafisah S."/>
            <person name="Loh J."/>
            <person name="Nouioui I."/>
            <person name="Goodfellow M."/>
        </authorList>
    </citation>
    <scope>NUCLEOTIDE SEQUENCE</scope>
    <source>
        <strain evidence="3">MGRD01-02</strain>
    </source>
</reference>
<feature type="region of interest" description="Disordered" evidence="1">
    <location>
        <begin position="289"/>
        <end position="314"/>
    </location>
</feature>
<keyword evidence="2" id="KW-1133">Transmembrane helix</keyword>
<feature type="transmembrane region" description="Helical" evidence="2">
    <location>
        <begin position="48"/>
        <end position="71"/>
    </location>
</feature>
<protein>
    <recommendedName>
        <fullName evidence="5">DUF2637 domain-containing protein</fullName>
    </recommendedName>
</protein>
<dbReference type="Proteomes" id="UP000676325">
    <property type="component" value="Unassembled WGS sequence"/>
</dbReference>
<evidence type="ECO:0000313" key="3">
    <source>
        <dbReference type="EMBL" id="MBR7831496.1"/>
    </source>
</evidence>
<feature type="non-terminal residue" evidence="3">
    <location>
        <position position="314"/>
    </location>
</feature>
<comment type="caution">
    <text evidence="3">The sequence shown here is derived from an EMBL/GenBank/DDBJ whole genome shotgun (WGS) entry which is preliminary data.</text>
</comment>
<organism evidence="3 4">
    <name type="scientific">Actinospica acidithermotolerans</name>
    <dbReference type="NCBI Taxonomy" id="2828514"/>
    <lineage>
        <taxon>Bacteria</taxon>
        <taxon>Bacillati</taxon>
        <taxon>Actinomycetota</taxon>
        <taxon>Actinomycetes</taxon>
        <taxon>Catenulisporales</taxon>
        <taxon>Actinospicaceae</taxon>
        <taxon>Actinospica</taxon>
    </lineage>
</organism>
<gene>
    <name evidence="3" type="ORF">KDK95_34725</name>
</gene>
<evidence type="ECO:0008006" key="5">
    <source>
        <dbReference type="Google" id="ProtNLM"/>
    </source>
</evidence>
<feature type="transmembrane region" description="Helical" evidence="2">
    <location>
        <begin position="15"/>
        <end position="36"/>
    </location>
</feature>
<dbReference type="RefSeq" id="WP_212522600.1">
    <property type="nucleotide sequence ID" value="NZ_JAGSOH010000288.1"/>
</dbReference>
<keyword evidence="2" id="KW-0812">Transmembrane</keyword>
<dbReference type="EMBL" id="JAGSOH010000288">
    <property type="protein sequence ID" value="MBR7831496.1"/>
    <property type="molecule type" value="Genomic_DNA"/>
</dbReference>
<keyword evidence="2" id="KW-0472">Membrane</keyword>